<feature type="region of interest" description="Disordered" evidence="1">
    <location>
        <begin position="20"/>
        <end position="54"/>
    </location>
</feature>
<evidence type="ECO:0000256" key="1">
    <source>
        <dbReference type="SAM" id="MobiDB-lite"/>
    </source>
</evidence>
<dbReference type="OrthoDB" id="3054061at2759"/>
<sequence>MIHWFTLLYNATSSLAQKHHTSMSHNPLDHNLQPSGTTEYTPVPNDGHSPPGTPLYDQPSIPMYELPSGAAPPRFQGAALREDGAGVRNSIASSAYTSAAGGSVNSSVYALNPAGALGEGARSSTFLAGYRDDPNAEEEFSSPTGHDYLEGKRATYASPAVKSRKKWFLGGKSEDDSSDQSDSGNSDNSDSGGGSTVRTVVTGGDGSTITMDDGSTFTYSNSFGGYWYFDPKDPFNNGARAQSWSPALNETFKYGEDIIRGVNLGGWLTTEPFM</sequence>
<dbReference type="Gene3D" id="3.20.20.80">
    <property type="entry name" value="Glycosidases"/>
    <property type="match status" value="1"/>
</dbReference>
<dbReference type="EMBL" id="NBII01000001">
    <property type="protein sequence ID" value="PAV23601.1"/>
    <property type="molecule type" value="Genomic_DNA"/>
</dbReference>
<dbReference type="GO" id="GO:0016787">
    <property type="term" value="F:hydrolase activity"/>
    <property type="evidence" value="ECO:0007669"/>
    <property type="project" value="UniProtKB-KW"/>
</dbReference>
<proteinExistence type="predicted"/>
<organism evidence="2 3">
    <name type="scientific">Pyrrhoderma noxium</name>
    <dbReference type="NCBI Taxonomy" id="2282107"/>
    <lineage>
        <taxon>Eukaryota</taxon>
        <taxon>Fungi</taxon>
        <taxon>Dikarya</taxon>
        <taxon>Basidiomycota</taxon>
        <taxon>Agaricomycotina</taxon>
        <taxon>Agaricomycetes</taxon>
        <taxon>Hymenochaetales</taxon>
        <taxon>Hymenochaetaceae</taxon>
        <taxon>Pyrrhoderma</taxon>
    </lineage>
</organism>
<feature type="compositionally biased region" description="Low complexity" evidence="1">
    <location>
        <begin position="180"/>
        <end position="202"/>
    </location>
</feature>
<evidence type="ECO:0000313" key="2">
    <source>
        <dbReference type="EMBL" id="PAV23601.1"/>
    </source>
</evidence>
<dbReference type="STRING" id="2282107.A0A286UVL5"/>
<feature type="region of interest" description="Disordered" evidence="1">
    <location>
        <begin position="128"/>
        <end position="151"/>
    </location>
</feature>
<feature type="region of interest" description="Disordered" evidence="1">
    <location>
        <begin position="171"/>
        <end position="207"/>
    </location>
</feature>
<dbReference type="Proteomes" id="UP000217199">
    <property type="component" value="Unassembled WGS sequence"/>
</dbReference>
<accession>A0A286UVL5</accession>
<protein>
    <submittedName>
        <fullName evidence="2">Glycoside hydrolase family 5</fullName>
    </submittedName>
</protein>
<comment type="caution">
    <text evidence="2">The sequence shown here is derived from an EMBL/GenBank/DDBJ whole genome shotgun (WGS) entry which is preliminary data.</text>
</comment>
<reference evidence="2 3" key="1">
    <citation type="journal article" date="2017" name="Mol. Ecol.">
        <title>Comparative and population genomic landscape of Phellinus noxius: A hypervariable fungus causing root rot in trees.</title>
        <authorList>
            <person name="Chung C.L."/>
            <person name="Lee T.J."/>
            <person name="Akiba M."/>
            <person name="Lee H.H."/>
            <person name="Kuo T.H."/>
            <person name="Liu D."/>
            <person name="Ke H.M."/>
            <person name="Yokoi T."/>
            <person name="Roa M.B."/>
            <person name="Lu M.J."/>
            <person name="Chang Y.Y."/>
            <person name="Ann P.J."/>
            <person name="Tsai J.N."/>
            <person name="Chen C.Y."/>
            <person name="Tzean S.S."/>
            <person name="Ota Y."/>
            <person name="Hattori T."/>
            <person name="Sahashi N."/>
            <person name="Liou R.F."/>
            <person name="Kikuchi T."/>
            <person name="Tsai I.J."/>
        </authorList>
    </citation>
    <scope>NUCLEOTIDE SEQUENCE [LARGE SCALE GENOMIC DNA]</scope>
    <source>
        <strain evidence="2 3">FFPRI411160</strain>
    </source>
</reference>
<keyword evidence="3" id="KW-1185">Reference proteome</keyword>
<gene>
    <name evidence="2" type="ORF">PNOK_0066900</name>
</gene>
<dbReference type="AlphaFoldDB" id="A0A286UVL5"/>
<evidence type="ECO:0000313" key="3">
    <source>
        <dbReference type="Proteomes" id="UP000217199"/>
    </source>
</evidence>
<name>A0A286UVL5_9AGAM</name>
<dbReference type="InParanoid" id="A0A286UVL5"/>
<keyword evidence="2" id="KW-0378">Hydrolase</keyword>